<gene>
    <name evidence="2" type="ORF">BEL07_05375</name>
</gene>
<keyword evidence="1" id="KW-0472">Membrane</keyword>
<dbReference type="Pfam" id="PF11196">
    <property type="entry name" value="DUF2834"/>
    <property type="match status" value="1"/>
</dbReference>
<reference evidence="2 3" key="1">
    <citation type="submission" date="2016-09" db="EMBL/GenBank/DDBJ databases">
        <title>genome sequence of Mycobacterium sp. 739 SCH.</title>
        <authorList>
            <person name="Greninger A.L."/>
            <person name="Qin X."/>
            <person name="Jerome K."/>
            <person name="Vora S."/>
            <person name="Quinn K."/>
        </authorList>
    </citation>
    <scope>NUCLEOTIDE SEQUENCE [LARGE SCALE GENOMIC DNA]</scope>
    <source>
        <strain evidence="2 3">SCH</strain>
    </source>
</reference>
<evidence type="ECO:0000256" key="1">
    <source>
        <dbReference type="SAM" id="Phobius"/>
    </source>
</evidence>
<proteinExistence type="predicted"/>
<dbReference type="RefSeq" id="WP_070352077.1">
    <property type="nucleotide sequence ID" value="NZ_CP043474.1"/>
</dbReference>
<keyword evidence="1" id="KW-0812">Transmembrane</keyword>
<dbReference type="AlphaFoldDB" id="A0A1E8Q878"/>
<dbReference type="InterPro" id="IPR021362">
    <property type="entry name" value="DUF2834"/>
</dbReference>
<sequence>MVSLIVHLILGIAVIAWIVRANPRIFARPAGGPALSAMEIVLYAVGIASIALGYYFNHQFVDQYAVDGGNPIWGPGSWQEFIALGYANPAAASASQDYTIINVILLPLFTIWDGHRRGIRRPWLFFVSSLFTSCAFAYAFYFAVVERQHRHQKAAAGLSPIPA</sequence>
<feature type="transmembrane region" description="Helical" evidence="1">
    <location>
        <begin position="123"/>
        <end position="144"/>
    </location>
</feature>
<evidence type="ECO:0008006" key="4">
    <source>
        <dbReference type="Google" id="ProtNLM"/>
    </source>
</evidence>
<evidence type="ECO:0000313" key="3">
    <source>
        <dbReference type="Proteomes" id="UP000178953"/>
    </source>
</evidence>
<keyword evidence="3" id="KW-1185">Reference proteome</keyword>
<dbReference type="EMBL" id="MCHX01000009">
    <property type="protein sequence ID" value="OFJ54788.1"/>
    <property type="molecule type" value="Genomic_DNA"/>
</dbReference>
<dbReference type="Proteomes" id="UP000178953">
    <property type="component" value="Unassembled WGS sequence"/>
</dbReference>
<organism evidence="2 3">
    <name type="scientific">Mycolicibacterium grossiae</name>
    <dbReference type="NCBI Taxonomy" id="1552759"/>
    <lineage>
        <taxon>Bacteria</taxon>
        <taxon>Bacillati</taxon>
        <taxon>Actinomycetota</taxon>
        <taxon>Actinomycetes</taxon>
        <taxon>Mycobacteriales</taxon>
        <taxon>Mycobacteriaceae</taxon>
        <taxon>Mycolicibacterium</taxon>
    </lineage>
</organism>
<comment type="caution">
    <text evidence="2">The sequence shown here is derived from an EMBL/GenBank/DDBJ whole genome shotgun (WGS) entry which is preliminary data.</text>
</comment>
<accession>A0A1E8Q878</accession>
<protein>
    <recommendedName>
        <fullName evidence="4">DUF2834 domain-containing protein</fullName>
    </recommendedName>
</protein>
<feature type="transmembrane region" description="Helical" evidence="1">
    <location>
        <begin position="37"/>
        <end position="56"/>
    </location>
</feature>
<name>A0A1E8Q878_9MYCO</name>
<evidence type="ECO:0000313" key="2">
    <source>
        <dbReference type="EMBL" id="OFJ54788.1"/>
    </source>
</evidence>
<keyword evidence="1" id="KW-1133">Transmembrane helix</keyword>
<dbReference type="OrthoDB" id="7064004at2"/>